<sequence length="115" mass="12715">MANTTYPRTAVVLPLKTLEQLLDPRPYHSAIRTAIRQTMQQCTIIFHGSAQLFGEKGEVGMDRRAGWETVQRFLGVVYAYAAREVARLRGGGRELLAVDVRLSTPEDSSGLPNVA</sequence>
<comment type="caution">
    <text evidence="1">The sequence shown here is derived from an EMBL/GenBank/DDBJ whole genome shotgun (WGS) entry which is preliminary data.</text>
</comment>
<dbReference type="Proteomes" id="UP001227268">
    <property type="component" value="Unassembled WGS sequence"/>
</dbReference>
<name>A0ACC2V0W1_9TREE</name>
<accession>A0ACC2V0W1</accession>
<organism evidence="1 2">
    <name type="scientific">Naganishia friedmannii</name>
    <dbReference type="NCBI Taxonomy" id="89922"/>
    <lineage>
        <taxon>Eukaryota</taxon>
        <taxon>Fungi</taxon>
        <taxon>Dikarya</taxon>
        <taxon>Basidiomycota</taxon>
        <taxon>Agaricomycotina</taxon>
        <taxon>Tremellomycetes</taxon>
        <taxon>Filobasidiales</taxon>
        <taxon>Filobasidiaceae</taxon>
        <taxon>Naganishia</taxon>
    </lineage>
</organism>
<keyword evidence="2" id="KW-1185">Reference proteome</keyword>
<proteinExistence type="predicted"/>
<evidence type="ECO:0000313" key="1">
    <source>
        <dbReference type="EMBL" id="KAJ9092824.1"/>
    </source>
</evidence>
<reference evidence="1" key="1">
    <citation type="submission" date="2023-04" db="EMBL/GenBank/DDBJ databases">
        <title>Draft Genome sequencing of Naganishia species isolated from polar environments using Oxford Nanopore Technology.</title>
        <authorList>
            <person name="Leo P."/>
            <person name="Venkateswaran K."/>
        </authorList>
    </citation>
    <scope>NUCLEOTIDE SEQUENCE</scope>
    <source>
        <strain evidence="1">MNA-CCFEE 5423</strain>
    </source>
</reference>
<evidence type="ECO:0000313" key="2">
    <source>
        <dbReference type="Proteomes" id="UP001227268"/>
    </source>
</evidence>
<dbReference type="EMBL" id="JASBWT010000035">
    <property type="protein sequence ID" value="KAJ9092824.1"/>
    <property type="molecule type" value="Genomic_DNA"/>
</dbReference>
<protein>
    <submittedName>
        <fullName evidence="1">Uncharacterized protein</fullName>
    </submittedName>
</protein>
<gene>
    <name evidence="1" type="ORF">QFC21_006700</name>
</gene>